<organism evidence="1 2">
    <name type="scientific">Elysia crispata</name>
    <name type="common">lettuce slug</name>
    <dbReference type="NCBI Taxonomy" id="231223"/>
    <lineage>
        <taxon>Eukaryota</taxon>
        <taxon>Metazoa</taxon>
        <taxon>Spiralia</taxon>
        <taxon>Lophotrochozoa</taxon>
        <taxon>Mollusca</taxon>
        <taxon>Gastropoda</taxon>
        <taxon>Heterobranchia</taxon>
        <taxon>Euthyneura</taxon>
        <taxon>Panpulmonata</taxon>
        <taxon>Sacoglossa</taxon>
        <taxon>Placobranchoidea</taxon>
        <taxon>Plakobranchidae</taxon>
        <taxon>Elysia</taxon>
    </lineage>
</organism>
<proteinExistence type="predicted"/>
<comment type="caution">
    <text evidence="1">The sequence shown here is derived from an EMBL/GenBank/DDBJ whole genome shotgun (WGS) entry which is preliminary data.</text>
</comment>
<dbReference type="AlphaFoldDB" id="A0AAE1ALQ3"/>
<keyword evidence="2" id="KW-1185">Reference proteome</keyword>
<sequence length="121" mass="13051">MENILSQTVTRTKQSFSSCQFVGYPECTVPSTSFTMKTLLIVCLGAIILASVTADKPACKSGGYYDCSDLQYTSDYQTGVYYCCADADLRPVLAGTLGTASLTCSCYTTAEYCAEKPYDCP</sequence>
<dbReference type="EMBL" id="JAWDGP010001626">
    <property type="protein sequence ID" value="KAK3789865.1"/>
    <property type="molecule type" value="Genomic_DNA"/>
</dbReference>
<dbReference type="Proteomes" id="UP001283361">
    <property type="component" value="Unassembled WGS sequence"/>
</dbReference>
<evidence type="ECO:0000313" key="1">
    <source>
        <dbReference type="EMBL" id="KAK3789865.1"/>
    </source>
</evidence>
<evidence type="ECO:0000313" key="2">
    <source>
        <dbReference type="Proteomes" id="UP001283361"/>
    </source>
</evidence>
<gene>
    <name evidence="1" type="ORF">RRG08_060418</name>
</gene>
<protein>
    <submittedName>
        <fullName evidence="1">Uncharacterized protein</fullName>
    </submittedName>
</protein>
<accession>A0AAE1ALQ3</accession>
<reference evidence="1" key="1">
    <citation type="journal article" date="2023" name="G3 (Bethesda)">
        <title>A reference genome for the long-term kleptoplast-retaining sea slug Elysia crispata morphotype clarki.</title>
        <authorList>
            <person name="Eastman K.E."/>
            <person name="Pendleton A.L."/>
            <person name="Shaikh M.A."/>
            <person name="Suttiyut T."/>
            <person name="Ogas R."/>
            <person name="Tomko P."/>
            <person name="Gavelis G."/>
            <person name="Widhalm J.R."/>
            <person name="Wisecaver J.H."/>
        </authorList>
    </citation>
    <scope>NUCLEOTIDE SEQUENCE</scope>
    <source>
        <strain evidence="1">ECLA1</strain>
    </source>
</reference>
<name>A0AAE1ALQ3_9GAST</name>